<dbReference type="EMBL" id="ASAD01000010">
    <property type="protein sequence ID" value="EON92408.1"/>
    <property type="molecule type" value="Genomic_DNA"/>
</dbReference>
<sequence>MDIRQGFEEKSRLGRLLVNRGYLSSLQLDEGLRLQRETGQRLGEVLIQAGWITERELLRVLKQQARYRKAAAVFTMVTLPLQPLVSFAANPVANASHTVPLVSGEIMRQGQRMSALSDEDMAEISGQGDQILAERIAAVGAMVTDGSASQEPDVLDGIKLTAHIFVPIVNFLDSDLTITGVHYRDEGARQQIDSNGRLTLSFPERIEEIRMDNIRVSGGHTPPFGNVSINNIRFDPDSRMTIYTR</sequence>
<dbReference type="STRING" id="1318628.MARLIPOL_06644"/>
<dbReference type="RefSeq" id="WP_012137334.1">
    <property type="nucleotide sequence ID" value="NZ_KE007317.1"/>
</dbReference>
<evidence type="ECO:0000313" key="1">
    <source>
        <dbReference type="EMBL" id="EON92408.1"/>
    </source>
</evidence>
<reference evidence="1 2" key="1">
    <citation type="journal article" date="2013" name="Genome Announc.">
        <title>Draft Genome Sequence of the Moderately Halophilic Bacterium Marinobacter lipolyticus Strain SM19.</title>
        <authorList>
            <person name="Papke R.T."/>
            <person name="de la Haba R.R."/>
            <person name="Infante-Dominguez C."/>
            <person name="Perez D."/>
            <person name="Sanchez-Porro C."/>
            <person name="Lapierre P."/>
            <person name="Ventosa A."/>
        </authorList>
    </citation>
    <scope>NUCLEOTIDE SEQUENCE [LARGE SCALE GENOMIC DNA]</scope>
    <source>
        <strain evidence="1 2">SM19</strain>
    </source>
</reference>
<protein>
    <submittedName>
        <fullName evidence="1">Type II secretory pathway, ATPase PulE/Tfp pilus assembly pathway, ATPase PilB</fullName>
    </submittedName>
</protein>
<dbReference type="Proteomes" id="UP000016540">
    <property type="component" value="Unassembled WGS sequence"/>
</dbReference>
<evidence type="ECO:0000313" key="2">
    <source>
        <dbReference type="Proteomes" id="UP000016540"/>
    </source>
</evidence>
<dbReference type="AlphaFoldDB" id="R8B1E5"/>
<organism evidence="1 2">
    <name type="scientific">Marinobacter lipolyticus SM19</name>
    <dbReference type="NCBI Taxonomy" id="1318628"/>
    <lineage>
        <taxon>Bacteria</taxon>
        <taxon>Pseudomonadati</taxon>
        <taxon>Pseudomonadota</taxon>
        <taxon>Gammaproteobacteria</taxon>
        <taxon>Pseudomonadales</taxon>
        <taxon>Marinobacteraceae</taxon>
        <taxon>Marinobacter</taxon>
    </lineage>
</organism>
<keyword evidence="2" id="KW-1185">Reference proteome</keyword>
<dbReference type="OrthoDB" id="8750002at2"/>
<dbReference type="Gene3D" id="1.10.40.70">
    <property type="match status" value="1"/>
</dbReference>
<proteinExistence type="predicted"/>
<dbReference type="HOGENOM" id="CLU_1229025_0_0_6"/>
<dbReference type="InterPro" id="IPR037257">
    <property type="entry name" value="T2SS_E_N_sf"/>
</dbReference>
<accession>R8B1E5</accession>
<gene>
    <name evidence="1" type="ORF">MARLIPOL_06644</name>
</gene>
<comment type="caution">
    <text evidence="1">The sequence shown here is derived from an EMBL/GenBank/DDBJ whole genome shotgun (WGS) entry which is preliminary data.</text>
</comment>
<name>R8B1E5_9GAMM</name>
<dbReference type="PATRIC" id="fig|1318628.3.peg.1329"/>
<dbReference type="SUPFAM" id="SSF160246">
    <property type="entry name" value="EspE N-terminal domain-like"/>
    <property type="match status" value="1"/>
</dbReference>
<dbReference type="eggNOG" id="COG0739">
    <property type="taxonomic scope" value="Bacteria"/>
</dbReference>